<dbReference type="InterPro" id="IPR011006">
    <property type="entry name" value="CheY-like_superfamily"/>
</dbReference>
<dbReference type="SUPFAM" id="SSF52172">
    <property type="entry name" value="CheY-like"/>
    <property type="match status" value="1"/>
</dbReference>
<organism evidence="3 4">
    <name type="scientific">Methanobacterium lacus (strain AL-21)</name>
    <dbReference type="NCBI Taxonomy" id="877455"/>
    <lineage>
        <taxon>Archaea</taxon>
        <taxon>Methanobacteriati</taxon>
        <taxon>Methanobacteriota</taxon>
        <taxon>Methanomada group</taxon>
        <taxon>Methanobacteria</taxon>
        <taxon>Methanobacteriales</taxon>
        <taxon>Methanobacteriaceae</taxon>
        <taxon>Methanobacterium</taxon>
    </lineage>
</organism>
<name>F0T9B0_METLA</name>
<dbReference type="Proteomes" id="UP000007490">
    <property type="component" value="Chromosome"/>
</dbReference>
<keyword evidence="1" id="KW-0597">Phosphoprotein</keyword>
<dbReference type="eggNOG" id="arCOG02589">
    <property type="taxonomic scope" value="Archaea"/>
</dbReference>
<evidence type="ECO:0000259" key="2">
    <source>
        <dbReference type="PROSITE" id="PS50110"/>
    </source>
</evidence>
<evidence type="ECO:0000256" key="1">
    <source>
        <dbReference type="PROSITE-ProRule" id="PRU00169"/>
    </source>
</evidence>
<dbReference type="STRING" id="877455.Metbo_1635"/>
<dbReference type="KEGG" id="mel:Metbo_1635"/>
<protein>
    <recommendedName>
        <fullName evidence="2">Response regulatory domain-containing protein</fullName>
    </recommendedName>
</protein>
<feature type="modified residue" description="4-aspartylphosphate" evidence="1">
    <location>
        <position position="112"/>
    </location>
</feature>
<feature type="domain" description="Response regulatory" evidence="2">
    <location>
        <begin position="54"/>
        <end position="179"/>
    </location>
</feature>
<gene>
    <name evidence="3" type="ordered locus">Metbo_1635</name>
</gene>
<evidence type="ECO:0000313" key="3">
    <source>
        <dbReference type="EMBL" id="ADZ09861.1"/>
    </source>
</evidence>
<dbReference type="RefSeq" id="WP_013645212.1">
    <property type="nucleotide sequence ID" value="NC_015216.1"/>
</dbReference>
<keyword evidence="4" id="KW-1185">Reference proteome</keyword>
<reference evidence="3 4" key="2">
    <citation type="journal article" date="2014" name="Int. J. Syst. Evol. Microbiol.">
        <title>Methanobacterium paludis sp. nov. and a novel strain of Methanobacterium lacus isolated from northern peatlands.</title>
        <authorList>
            <person name="Cadillo-Quiroz H."/>
            <person name="Brauer S.L."/>
            <person name="Goodson N."/>
            <person name="Yavitt J.B."/>
            <person name="Zinder S.H."/>
        </authorList>
    </citation>
    <scope>NUCLEOTIDE SEQUENCE [LARGE SCALE GENOMIC DNA]</scope>
    <source>
        <strain evidence="3 4">AL-21</strain>
    </source>
</reference>
<dbReference type="AlphaFoldDB" id="F0T9B0"/>
<dbReference type="EMBL" id="CP002551">
    <property type="protein sequence ID" value="ADZ09861.1"/>
    <property type="molecule type" value="Genomic_DNA"/>
</dbReference>
<proteinExistence type="predicted"/>
<dbReference type="GO" id="GO:0000160">
    <property type="term" value="P:phosphorelay signal transduction system"/>
    <property type="evidence" value="ECO:0007669"/>
    <property type="project" value="InterPro"/>
</dbReference>
<dbReference type="Gene3D" id="3.40.50.2300">
    <property type="match status" value="1"/>
</dbReference>
<sequence>MSRKDEWKSVEKILNNVFNEEDTENLVYSMKTSVKHEIEQIVKGFAKKINEPVEILLVGNDPKFMQEIISTFGRSNLITTIRFTGSIEEAHSMIFQQGVYTDFPIANIIIFDFPTLSGKNGIKILEEIMVKDSIIQNVPVFILNDDFEKVKHLAKYHPDLFLTKPDNFEEYKNVIEEIKEFWLTYI</sequence>
<reference evidence="4" key="1">
    <citation type="submission" date="2011-02" db="EMBL/GenBank/DDBJ databases">
        <title>Complete sequence of Methanobacterium sp. AL-21.</title>
        <authorList>
            <consortium name="US DOE Joint Genome Institute"/>
            <person name="Lucas S."/>
            <person name="Copeland A."/>
            <person name="Lapidus A."/>
            <person name="Cheng J.-F."/>
            <person name="Goodwin L."/>
            <person name="Pitluck S."/>
            <person name="Chertkov O."/>
            <person name="Detter J.C."/>
            <person name="Han C."/>
            <person name="Tapia R."/>
            <person name="Land M."/>
            <person name="Hauser L."/>
            <person name="Kyrpides N."/>
            <person name="Ivanova N."/>
            <person name="Mikhailova N."/>
            <person name="Pagani I."/>
            <person name="Cadillo-Quiroz H."/>
            <person name="Imachi H."/>
            <person name="Zinder S."/>
            <person name="Liu W."/>
            <person name="Woyke T."/>
        </authorList>
    </citation>
    <scope>NUCLEOTIDE SEQUENCE [LARGE SCALE GENOMIC DNA]</scope>
    <source>
        <strain evidence="4">AL-21</strain>
    </source>
</reference>
<dbReference type="GeneID" id="10278092"/>
<dbReference type="OrthoDB" id="70291at2157"/>
<dbReference type="PROSITE" id="PS50110">
    <property type="entry name" value="RESPONSE_REGULATORY"/>
    <property type="match status" value="1"/>
</dbReference>
<accession>F0T9B0</accession>
<dbReference type="InterPro" id="IPR001789">
    <property type="entry name" value="Sig_transdc_resp-reg_receiver"/>
</dbReference>
<dbReference type="HOGENOM" id="CLU_1451424_0_0_2"/>
<evidence type="ECO:0000313" key="4">
    <source>
        <dbReference type="Proteomes" id="UP000007490"/>
    </source>
</evidence>